<name>A0A542ZQA8_9ACTN</name>
<evidence type="ECO:0000313" key="9">
    <source>
        <dbReference type="Proteomes" id="UP000316196"/>
    </source>
</evidence>
<dbReference type="SMART" id="SM00870">
    <property type="entry name" value="Asparaginase"/>
    <property type="match status" value="1"/>
</dbReference>
<evidence type="ECO:0000256" key="2">
    <source>
        <dbReference type="ARBA" id="ARBA00022801"/>
    </source>
</evidence>
<gene>
    <name evidence="8" type="ORF">FB460_0295</name>
</gene>
<dbReference type="PIRSF" id="PIRSF001220">
    <property type="entry name" value="L-ASNase_gatD"/>
    <property type="match status" value="1"/>
</dbReference>
<sequence>MTPRIAVGALGGTIAMAADTPGGAVSPKLDADSLVTAVPGLDEVASIEAKTLASLPSPSVGPAEVRAALEFAEASIACGADGVVITHGTDTLEETAYLLDLCWSHPEPLVVTGAMRHPEAISADGPANLLAAALTASSPAARDMGVLVCLDDTILAARHVTKSDSTSLATFVAPGWGPLGRIVEGQVRMATRPVGRFEALPMPGTDVIDVAYHEALLGDDGRQLTAVIASGPRGLVLSGAGGGHVSQTAAEPLVKALDEGLPVVFGTRTGGGSSMVSTYGYPGSEEHLIAHGAIGAGFLHPRKARLLLHVLLEAGYAVPEMREVFSSRGA</sequence>
<dbReference type="InterPro" id="IPR027475">
    <property type="entry name" value="Asparaginase/glutaminase_AS2"/>
</dbReference>
<dbReference type="Pfam" id="PF17763">
    <property type="entry name" value="Asparaginase_C"/>
    <property type="match status" value="1"/>
</dbReference>
<protein>
    <submittedName>
        <fullName evidence="8">Asparaginase</fullName>
    </submittedName>
</protein>
<dbReference type="InterPro" id="IPR036152">
    <property type="entry name" value="Asp/glu_Ase-like_sf"/>
</dbReference>
<dbReference type="Pfam" id="PF00710">
    <property type="entry name" value="Asparaginase"/>
    <property type="match status" value="1"/>
</dbReference>
<reference evidence="8 9" key="1">
    <citation type="submission" date="2019-06" db="EMBL/GenBank/DDBJ databases">
        <title>Sequencing the genomes of 1000 actinobacteria strains.</title>
        <authorList>
            <person name="Klenk H.-P."/>
        </authorList>
    </citation>
    <scope>NUCLEOTIDE SEQUENCE [LARGE SCALE GENOMIC DNA]</scope>
    <source>
        <strain evidence="8 9">DSM 8251</strain>
    </source>
</reference>
<dbReference type="Gene3D" id="3.40.50.1170">
    <property type="entry name" value="L-asparaginase, N-terminal domain"/>
    <property type="match status" value="1"/>
</dbReference>
<dbReference type="InterPro" id="IPR037152">
    <property type="entry name" value="L-asparaginase_N_sf"/>
</dbReference>
<dbReference type="CDD" id="cd08964">
    <property type="entry name" value="L-asparaginase_II"/>
    <property type="match status" value="1"/>
</dbReference>
<dbReference type="InterPro" id="IPR004550">
    <property type="entry name" value="AsnASE_II"/>
</dbReference>
<dbReference type="FunFam" id="3.40.50.1170:FF:000001">
    <property type="entry name" value="L-asparaginase 2"/>
    <property type="match status" value="1"/>
</dbReference>
<feature type="domain" description="Asparaginase/glutaminase C-terminal" evidence="7">
    <location>
        <begin position="210"/>
        <end position="325"/>
    </location>
</feature>
<feature type="binding site" evidence="4">
    <location>
        <begin position="89"/>
        <end position="90"/>
    </location>
    <ligand>
        <name>substrate</name>
    </ligand>
</feature>
<organism evidence="8 9">
    <name type="scientific">Propioniferax innocua</name>
    <dbReference type="NCBI Taxonomy" id="1753"/>
    <lineage>
        <taxon>Bacteria</taxon>
        <taxon>Bacillati</taxon>
        <taxon>Actinomycetota</taxon>
        <taxon>Actinomycetes</taxon>
        <taxon>Propionibacteriales</taxon>
        <taxon>Propionibacteriaceae</taxon>
        <taxon>Propioniferax</taxon>
    </lineage>
</organism>
<dbReference type="PANTHER" id="PTHR11707:SF28">
    <property type="entry name" value="60 KDA LYSOPHOSPHOLIPASE"/>
    <property type="match status" value="1"/>
</dbReference>
<keyword evidence="2" id="KW-0378">Hydrolase</keyword>
<evidence type="ECO:0000256" key="5">
    <source>
        <dbReference type="PROSITE-ProRule" id="PRU10100"/>
    </source>
</evidence>
<evidence type="ECO:0000259" key="6">
    <source>
        <dbReference type="Pfam" id="PF00710"/>
    </source>
</evidence>
<keyword evidence="9" id="KW-1185">Reference proteome</keyword>
<dbReference type="InterPro" id="IPR027473">
    <property type="entry name" value="L-asparaginase_C"/>
</dbReference>
<dbReference type="Gene3D" id="3.40.50.40">
    <property type="match status" value="1"/>
</dbReference>
<accession>A0A542ZQA8</accession>
<dbReference type="EMBL" id="VFOR01000001">
    <property type="protein sequence ID" value="TQL62517.1"/>
    <property type="molecule type" value="Genomic_DNA"/>
</dbReference>
<dbReference type="InterPro" id="IPR027474">
    <property type="entry name" value="L-asparaginase_N"/>
</dbReference>
<dbReference type="OrthoDB" id="9788068at2"/>
<evidence type="ECO:0000256" key="1">
    <source>
        <dbReference type="ARBA" id="ARBA00010518"/>
    </source>
</evidence>
<feature type="active site" evidence="5">
    <location>
        <position position="89"/>
    </location>
</feature>
<feature type="active site" description="O-isoaspartyl threonine intermediate" evidence="3">
    <location>
        <position position="13"/>
    </location>
</feature>
<feature type="domain" description="L-asparaginase N-terminal" evidence="6">
    <location>
        <begin position="4"/>
        <end position="193"/>
    </location>
</feature>
<evidence type="ECO:0000256" key="3">
    <source>
        <dbReference type="PIRSR" id="PIRSR001220-1"/>
    </source>
</evidence>
<comment type="similarity">
    <text evidence="1">Belongs to the asparaginase 1 family.</text>
</comment>
<proteinExistence type="inferred from homology"/>
<evidence type="ECO:0000256" key="4">
    <source>
        <dbReference type="PIRSR" id="PIRSR001220-2"/>
    </source>
</evidence>
<evidence type="ECO:0000313" key="8">
    <source>
        <dbReference type="EMBL" id="TQL62517.1"/>
    </source>
</evidence>
<dbReference type="PIRSF" id="PIRSF500176">
    <property type="entry name" value="L_ASNase"/>
    <property type="match status" value="1"/>
</dbReference>
<dbReference type="InterPro" id="IPR006034">
    <property type="entry name" value="Asparaginase/glutaminase-like"/>
</dbReference>
<dbReference type="AlphaFoldDB" id="A0A542ZQA8"/>
<dbReference type="GO" id="GO:0004067">
    <property type="term" value="F:asparaginase activity"/>
    <property type="evidence" value="ECO:0007669"/>
    <property type="project" value="UniProtKB-UniRule"/>
</dbReference>
<dbReference type="Proteomes" id="UP000316196">
    <property type="component" value="Unassembled WGS sequence"/>
</dbReference>
<dbReference type="PROSITE" id="PS00917">
    <property type="entry name" value="ASN_GLN_ASE_2"/>
    <property type="match status" value="1"/>
</dbReference>
<feature type="binding site" evidence="4">
    <location>
        <position position="57"/>
    </location>
    <ligand>
        <name>substrate</name>
    </ligand>
</feature>
<evidence type="ECO:0000259" key="7">
    <source>
        <dbReference type="Pfam" id="PF17763"/>
    </source>
</evidence>
<dbReference type="PROSITE" id="PS51732">
    <property type="entry name" value="ASN_GLN_ASE_3"/>
    <property type="match status" value="1"/>
</dbReference>
<comment type="caution">
    <text evidence="8">The sequence shown here is derived from an EMBL/GenBank/DDBJ whole genome shotgun (WGS) entry which is preliminary data.</text>
</comment>
<dbReference type="PRINTS" id="PR00139">
    <property type="entry name" value="ASNGLNASE"/>
</dbReference>
<dbReference type="SFLD" id="SFLDS00057">
    <property type="entry name" value="Glutaminase/Asparaginase"/>
    <property type="match status" value="1"/>
</dbReference>
<dbReference type="InterPro" id="IPR040919">
    <property type="entry name" value="Asparaginase_C"/>
</dbReference>
<dbReference type="PANTHER" id="PTHR11707">
    <property type="entry name" value="L-ASPARAGINASE"/>
    <property type="match status" value="1"/>
</dbReference>
<dbReference type="GO" id="GO:0006528">
    <property type="term" value="P:asparagine metabolic process"/>
    <property type="evidence" value="ECO:0007669"/>
    <property type="project" value="InterPro"/>
</dbReference>
<dbReference type="RefSeq" id="WP_142092349.1">
    <property type="nucleotide sequence ID" value="NZ_BAAAMD010000003.1"/>
</dbReference>
<dbReference type="SUPFAM" id="SSF53774">
    <property type="entry name" value="Glutaminase/Asparaginase"/>
    <property type="match status" value="1"/>
</dbReference>